<keyword evidence="5" id="KW-1185">Reference proteome</keyword>
<organism evidence="4 5">
    <name type="scientific">Ramlibacter pinisoli</name>
    <dbReference type="NCBI Taxonomy" id="2682844"/>
    <lineage>
        <taxon>Bacteria</taxon>
        <taxon>Pseudomonadati</taxon>
        <taxon>Pseudomonadota</taxon>
        <taxon>Betaproteobacteria</taxon>
        <taxon>Burkholderiales</taxon>
        <taxon>Comamonadaceae</taxon>
        <taxon>Ramlibacter</taxon>
    </lineage>
</organism>
<sequence>MHRLSNLRLPSFDANKITDTIQRALASAGLDTTSGPMASVTQTIAQALSSNGMRDPRMATAAPDAHIDVPGRMADAPVAPRDGPRQRPGTIDAETPGTFQAHEFRNAIGSRAYKLYVPTRVVEQPPLVVMLHGCTQSADDFAAGTRMNRLAEEHGFLVVYPEQAAQANMSKCWNWFKAQDQVRDAGEPALIVGIVREVAARHGVDPRRIFVAGLSAGAAMAVVLGQAYPEVFAGVGAHSGLPYASAHDIPSAMAAMKGGRGRAGAGLPSAASAPVRATRHAVPTIVFHGDRDHTVQHDNGMQIVNQAQEAFRGERNGAPLQSTTQRATSPAGRSYSRTVHADPDGAATIESWTLHGAGHAWSGGHASGSYTDGSGPDASAEMIRFFLALPRAGSA</sequence>
<accession>A0A6N8J0I1</accession>
<evidence type="ECO:0000256" key="2">
    <source>
        <dbReference type="ARBA" id="ARBA00022801"/>
    </source>
</evidence>
<dbReference type="NCBIfam" id="TIGR01840">
    <property type="entry name" value="esterase_phb"/>
    <property type="match status" value="1"/>
</dbReference>
<dbReference type="PANTHER" id="PTHR43037:SF1">
    <property type="entry name" value="BLL1128 PROTEIN"/>
    <property type="match status" value="1"/>
</dbReference>
<dbReference type="InterPro" id="IPR050955">
    <property type="entry name" value="Plant_Biomass_Hydrol_Est"/>
</dbReference>
<dbReference type="InterPro" id="IPR010126">
    <property type="entry name" value="Esterase_phb"/>
</dbReference>
<comment type="caution">
    <text evidence="4">The sequence shown here is derived from an EMBL/GenBank/DDBJ whole genome shotgun (WGS) entry which is preliminary data.</text>
</comment>
<dbReference type="GO" id="GO:0005576">
    <property type="term" value="C:extracellular region"/>
    <property type="evidence" value="ECO:0007669"/>
    <property type="project" value="InterPro"/>
</dbReference>
<dbReference type="EMBL" id="WSEL01000009">
    <property type="protein sequence ID" value="MVQ31686.1"/>
    <property type="molecule type" value="Genomic_DNA"/>
</dbReference>
<dbReference type="RefSeq" id="WP_157399711.1">
    <property type="nucleotide sequence ID" value="NZ_WSEL01000009.1"/>
</dbReference>
<reference evidence="4 5" key="1">
    <citation type="submission" date="2019-12" db="EMBL/GenBank/DDBJ databases">
        <authorList>
            <person name="Huq M.A."/>
        </authorList>
    </citation>
    <scope>NUCLEOTIDE SEQUENCE [LARGE SCALE GENOMIC DNA]</scope>
    <source>
        <strain evidence="4 5">MAH-25</strain>
    </source>
</reference>
<gene>
    <name evidence="4" type="ORF">GON04_19665</name>
</gene>
<proteinExistence type="predicted"/>
<evidence type="ECO:0000313" key="5">
    <source>
        <dbReference type="Proteomes" id="UP000469385"/>
    </source>
</evidence>
<dbReference type="AlphaFoldDB" id="A0A6N8J0I1"/>
<evidence type="ECO:0000256" key="3">
    <source>
        <dbReference type="SAM" id="MobiDB-lite"/>
    </source>
</evidence>
<keyword evidence="1" id="KW-0732">Signal</keyword>
<dbReference type="Pfam" id="PF10503">
    <property type="entry name" value="Esterase_PHB"/>
    <property type="match status" value="1"/>
</dbReference>
<evidence type="ECO:0000313" key="4">
    <source>
        <dbReference type="EMBL" id="MVQ31686.1"/>
    </source>
</evidence>
<dbReference type="Gene3D" id="3.40.50.1820">
    <property type="entry name" value="alpha/beta hydrolase"/>
    <property type="match status" value="1"/>
</dbReference>
<evidence type="ECO:0000256" key="1">
    <source>
        <dbReference type="ARBA" id="ARBA00022729"/>
    </source>
</evidence>
<dbReference type="SUPFAM" id="SSF53474">
    <property type="entry name" value="alpha/beta-Hydrolases"/>
    <property type="match status" value="2"/>
</dbReference>
<keyword evidence="2" id="KW-0378">Hydrolase</keyword>
<name>A0A6N8J0I1_9BURK</name>
<feature type="compositionally biased region" description="Polar residues" evidence="3">
    <location>
        <begin position="319"/>
        <end position="328"/>
    </location>
</feature>
<dbReference type="Proteomes" id="UP000469385">
    <property type="component" value="Unassembled WGS sequence"/>
</dbReference>
<dbReference type="PANTHER" id="PTHR43037">
    <property type="entry name" value="UNNAMED PRODUCT-RELATED"/>
    <property type="match status" value="1"/>
</dbReference>
<feature type="region of interest" description="Disordered" evidence="3">
    <location>
        <begin position="316"/>
        <end position="341"/>
    </location>
</feature>
<protein>
    <submittedName>
        <fullName evidence="4">PHB depolymerase family esterase</fullName>
    </submittedName>
</protein>
<dbReference type="GO" id="GO:0016787">
    <property type="term" value="F:hydrolase activity"/>
    <property type="evidence" value="ECO:0007669"/>
    <property type="project" value="UniProtKB-KW"/>
</dbReference>
<dbReference type="InterPro" id="IPR029058">
    <property type="entry name" value="AB_hydrolase_fold"/>
</dbReference>